<keyword evidence="2" id="KW-1133">Transmembrane helix</keyword>
<feature type="region of interest" description="Disordered" evidence="1">
    <location>
        <begin position="164"/>
        <end position="194"/>
    </location>
</feature>
<dbReference type="EMBL" id="CM000627">
    <property type="protein sequence ID" value="EEC43841.1"/>
    <property type="molecule type" value="Genomic_DNA"/>
</dbReference>
<protein>
    <recommendedName>
        <fullName evidence="6">Transmembrane protein</fullName>
    </recommendedName>
</protein>
<reference evidence="5" key="2">
    <citation type="submission" date="2008-08" db="EMBL/GenBank/DDBJ databases">
        <authorList>
            <consortium name="Diatom Consortium"/>
            <person name="Grigoriev I."/>
            <person name="Grimwood J."/>
            <person name="Kuo A."/>
            <person name="Otillar R.P."/>
            <person name="Salamov A."/>
            <person name="Detter J.C."/>
            <person name="Lindquist E."/>
            <person name="Shapiro H."/>
            <person name="Lucas S."/>
            <person name="Glavina del Rio T."/>
            <person name="Pitluck S."/>
            <person name="Rokhsar D."/>
            <person name="Bowler C."/>
        </authorList>
    </citation>
    <scope>GENOME REANNOTATION</scope>
    <source>
        <strain evidence="5">CCAP 1055/1</strain>
    </source>
</reference>
<proteinExistence type="predicted"/>
<dbReference type="OrthoDB" id="42011at2759"/>
<dbReference type="AlphaFoldDB" id="B7GCC7"/>
<evidence type="ECO:0000256" key="2">
    <source>
        <dbReference type="SAM" id="Phobius"/>
    </source>
</evidence>
<dbReference type="PaxDb" id="2850-Phatr49931"/>
<name>B7GCC7_PHATC</name>
<dbReference type="Proteomes" id="UP000000759">
    <property type="component" value="Chromosome 25"/>
</dbReference>
<evidence type="ECO:0000313" key="5">
    <source>
        <dbReference type="Proteomes" id="UP000000759"/>
    </source>
</evidence>
<keyword evidence="2" id="KW-0812">Transmembrane</keyword>
<feature type="compositionally biased region" description="Low complexity" evidence="1">
    <location>
        <begin position="165"/>
        <end position="178"/>
    </location>
</feature>
<sequence>MKFLSVALLTLFGSSQAKTISKRRVLDQKKLLRAAVPVNRQGERRVEEQQQGQQQNNGGVEISAYHSIQFNECLSLSAQPEDETIFGDDYIAYTKSGQIVPQKSYVLFNVCETESSCRYVSDENLYMVDLATYMGAMVEYFPNKLEKYCQACNDAQDYCVRSAEDQNNGDNQANNADQNQEEQQDGQADNQGGGRRLQGFNETIDCDTCSSKGCFEDQDQDNDGQNDIQEIVDWATNMMACQATTSYWNTNVLLYSGFICNEAGNGVEVGVFMDADCSIYTSLKSYKTLVAGTEDQTYLSNSQTIVTYPFLNDIECVDYTYINPYNQNGNKNNQNQNQQQEVSKICQELVNGDALMNIADCNSDGQDDNAAEAQADEEQEENYSWFTYLISQQDMNNNQNVCYIVQALEGEYSSARTYNGNEKTGSGQSYDYSKSTRGPVGAGGVVGIGLLVLIVVGAAVFFVKSSAIKDSKKQPLVNRANGAMA</sequence>
<keyword evidence="2" id="KW-0472">Membrane</keyword>
<dbReference type="eggNOG" id="ENOG502SPYY">
    <property type="taxonomic scope" value="Eukaryota"/>
</dbReference>
<dbReference type="InParanoid" id="B7GCC7"/>
<dbReference type="GeneID" id="7198539"/>
<evidence type="ECO:0000256" key="3">
    <source>
        <dbReference type="SAM" id="SignalP"/>
    </source>
</evidence>
<feature type="signal peptide" evidence="3">
    <location>
        <begin position="1"/>
        <end position="17"/>
    </location>
</feature>
<dbReference type="HOGENOM" id="CLU_532685_0_0_1"/>
<evidence type="ECO:0008006" key="6">
    <source>
        <dbReference type="Google" id="ProtNLM"/>
    </source>
</evidence>
<organism evidence="4 5">
    <name type="scientific">Phaeodactylum tricornutum (strain CCAP 1055/1)</name>
    <dbReference type="NCBI Taxonomy" id="556484"/>
    <lineage>
        <taxon>Eukaryota</taxon>
        <taxon>Sar</taxon>
        <taxon>Stramenopiles</taxon>
        <taxon>Ochrophyta</taxon>
        <taxon>Bacillariophyta</taxon>
        <taxon>Bacillariophyceae</taxon>
        <taxon>Bacillariophycidae</taxon>
        <taxon>Naviculales</taxon>
        <taxon>Phaeodactylaceae</taxon>
        <taxon>Phaeodactylum</taxon>
    </lineage>
</organism>
<dbReference type="KEGG" id="pti:PHATRDRAFT_49931"/>
<accession>B7GCC7</accession>
<keyword evidence="5" id="KW-1185">Reference proteome</keyword>
<evidence type="ECO:0000256" key="1">
    <source>
        <dbReference type="SAM" id="MobiDB-lite"/>
    </source>
</evidence>
<reference evidence="4 5" key="1">
    <citation type="journal article" date="2008" name="Nature">
        <title>The Phaeodactylum genome reveals the evolutionary history of diatom genomes.</title>
        <authorList>
            <person name="Bowler C."/>
            <person name="Allen A.E."/>
            <person name="Badger J.H."/>
            <person name="Grimwood J."/>
            <person name="Jabbari K."/>
            <person name="Kuo A."/>
            <person name="Maheswari U."/>
            <person name="Martens C."/>
            <person name="Maumus F."/>
            <person name="Otillar R.P."/>
            <person name="Rayko E."/>
            <person name="Salamov A."/>
            <person name="Vandepoele K."/>
            <person name="Beszteri B."/>
            <person name="Gruber A."/>
            <person name="Heijde M."/>
            <person name="Katinka M."/>
            <person name="Mock T."/>
            <person name="Valentin K."/>
            <person name="Verret F."/>
            <person name="Berges J.A."/>
            <person name="Brownlee C."/>
            <person name="Cadoret J.P."/>
            <person name="Chiovitti A."/>
            <person name="Choi C.J."/>
            <person name="Coesel S."/>
            <person name="De Martino A."/>
            <person name="Detter J.C."/>
            <person name="Durkin C."/>
            <person name="Falciatore A."/>
            <person name="Fournet J."/>
            <person name="Haruta M."/>
            <person name="Huysman M.J."/>
            <person name="Jenkins B.D."/>
            <person name="Jiroutova K."/>
            <person name="Jorgensen R.E."/>
            <person name="Joubert Y."/>
            <person name="Kaplan A."/>
            <person name="Kroger N."/>
            <person name="Kroth P.G."/>
            <person name="La Roche J."/>
            <person name="Lindquist E."/>
            <person name="Lommer M."/>
            <person name="Martin-Jezequel V."/>
            <person name="Lopez P.J."/>
            <person name="Lucas S."/>
            <person name="Mangogna M."/>
            <person name="McGinnis K."/>
            <person name="Medlin L.K."/>
            <person name="Montsant A."/>
            <person name="Oudot-Le Secq M.P."/>
            <person name="Napoli C."/>
            <person name="Obornik M."/>
            <person name="Parker M.S."/>
            <person name="Petit J.L."/>
            <person name="Porcel B.M."/>
            <person name="Poulsen N."/>
            <person name="Robison M."/>
            <person name="Rychlewski L."/>
            <person name="Rynearson T.A."/>
            <person name="Schmutz J."/>
            <person name="Shapiro H."/>
            <person name="Siaut M."/>
            <person name="Stanley M."/>
            <person name="Sussman M.R."/>
            <person name="Taylor A.R."/>
            <person name="Vardi A."/>
            <person name="von Dassow P."/>
            <person name="Vyverman W."/>
            <person name="Willis A."/>
            <person name="Wyrwicz L.S."/>
            <person name="Rokhsar D.S."/>
            <person name="Weissenbach J."/>
            <person name="Armbrust E.V."/>
            <person name="Green B.R."/>
            <person name="Van de Peer Y."/>
            <person name="Grigoriev I.V."/>
        </authorList>
    </citation>
    <scope>NUCLEOTIDE SEQUENCE [LARGE SCALE GENOMIC DNA]</scope>
    <source>
        <strain evidence="4 5">CCAP 1055/1</strain>
    </source>
</reference>
<dbReference type="RefSeq" id="XP_002184782.1">
    <property type="nucleotide sequence ID" value="XM_002184746.1"/>
</dbReference>
<gene>
    <name evidence="4" type="ORF">PHATRDRAFT_49931</name>
</gene>
<keyword evidence="3" id="KW-0732">Signal</keyword>
<feature type="chain" id="PRO_5002853111" description="Transmembrane protein" evidence="3">
    <location>
        <begin position="18"/>
        <end position="485"/>
    </location>
</feature>
<evidence type="ECO:0000313" key="4">
    <source>
        <dbReference type="EMBL" id="EEC43841.1"/>
    </source>
</evidence>
<feature type="transmembrane region" description="Helical" evidence="2">
    <location>
        <begin position="440"/>
        <end position="463"/>
    </location>
</feature>